<reference evidence="11 12" key="1">
    <citation type="submission" date="2012-01" db="EMBL/GenBank/DDBJ databases">
        <title>The Genome Sequence of Helcococcus kunzii ATCC 51366.</title>
        <authorList>
            <consortium name="The Broad Institute Genome Sequencing Platform"/>
            <person name="Earl A."/>
            <person name="Ward D."/>
            <person name="Feldgarden M."/>
            <person name="Gevers D."/>
            <person name="Huys G."/>
            <person name="Young S.K."/>
            <person name="Zeng Q."/>
            <person name="Gargeya S."/>
            <person name="Fitzgerald M."/>
            <person name="Haas B."/>
            <person name="Abouelleil A."/>
            <person name="Alvarado L."/>
            <person name="Arachchi H.M."/>
            <person name="Berlin A."/>
            <person name="Chapman S.B."/>
            <person name="Gearin G."/>
            <person name="Goldberg J."/>
            <person name="Griggs A."/>
            <person name="Gujja S."/>
            <person name="Hansen M."/>
            <person name="Heiman D."/>
            <person name="Howarth C."/>
            <person name="Larimer J."/>
            <person name="Lui A."/>
            <person name="MacDonald P.J.P."/>
            <person name="McCowen C."/>
            <person name="Montmayeur A."/>
            <person name="Murphy C."/>
            <person name="Neiman D."/>
            <person name="Pearson M."/>
            <person name="Priest M."/>
            <person name="Roberts A."/>
            <person name="Saif S."/>
            <person name="Shea T."/>
            <person name="Sisk P."/>
            <person name="Stolte C."/>
            <person name="Sykes S."/>
            <person name="Wortman J."/>
            <person name="Nusbaum C."/>
            <person name="Birren B."/>
        </authorList>
    </citation>
    <scope>NUCLEOTIDE SEQUENCE [LARGE SCALE GENOMIC DNA]</scope>
    <source>
        <strain evidence="11 12">ATCC 51366</strain>
    </source>
</reference>
<comment type="similarity">
    <text evidence="7">Belongs to the DNA polymerase HolA subunit family.</text>
</comment>
<dbReference type="NCBIfam" id="TIGR01128">
    <property type="entry name" value="holA"/>
    <property type="match status" value="1"/>
</dbReference>
<dbReference type="eggNOG" id="COG1466">
    <property type="taxonomic scope" value="Bacteria"/>
</dbReference>
<dbReference type="SUPFAM" id="SSF48019">
    <property type="entry name" value="post-AAA+ oligomerization domain-like"/>
    <property type="match status" value="1"/>
</dbReference>
<dbReference type="InterPro" id="IPR010372">
    <property type="entry name" value="DNA_pol3_delta_N"/>
</dbReference>
<keyword evidence="5" id="KW-0235">DNA replication</keyword>
<evidence type="ECO:0000256" key="5">
    <source>
        <dbReference type="ARBA" id="ARBA00022705"/>
    </source>
</evidence>
<dbReference type="InterPro" id="IPR008921">
    <property type="entry name" value="DNA_pol3_clamp-load_cplx_C"/>
</dbReference>
<dbReference type="GO" id="GO:0009360">
    <property type="term" value="C:DNA polymerase III complex"/>
    <property type="evidence" value="ECO:0007669"/>
    <property type="project" value="InterPro"/>
</dbReference>
<comment type="caution">
    <text evidence="11">The sequence shown here is derived from an EMBL/GenBank/DDBJ whole genome shotgun (WGS) entry which is preliminary data.</text>
</comment>
<accession>H3NPP7</accession>
<protein>
    <recommendedName>
        <fullName evidence="2">DNA polymerase III subunit delta</fullName>
        <ecNumber evidence="1">2.7.7.7</ecNumber>
    </recommendedName>
</protein>
<dbReference type="GO" id="GO:0006261">
    <property type="term" value="P:DNA-templated DNA replication"/>
    <property type="evidence" value="ECO:0007669"/>
    <property type="project" value="TreeGrafter"/>
</dbReference>
<dbReference type="GO" id="GO:0003887">
    <property type="term" value="F:DNA-directed DNA polymerase activity"/>
    <property type="evidence" value="ECO:0007669"/>
    <property type="project" value="UniProtKB-KW"/>
</dbReference>
<evidence type="ECO:0000256" key="3">
    <source>
        <dbReference type="ARBA" id="ARBA00022679"/>
    </source>
</evidence>
<dbReference type="SUPFAM" id="SSF52540">
    <property type="entry name" value="P-loop containing nucleoside triphosphate hydrolases"/>
    <property type="match status" value="1"/>
</dbReference>
<organism evidence="11 12">
    <name type="scientific">Helcococcus kunzii ATCC 51366</name>
    <dbReference type="NCBI Taxonomy" id="883114"/>
    <lineage>
        <taxon>Bacteria</taxon>
        <taxon>Bacillati</taxon>
        <taxon>Bacillota</taxon>
        <taxon>Tissierellia</taxon>
        <taxon>Tissierellales</taxon>
        <taxon>Peptoniphilaceae</taxon>
        <taxon>Helcococcus</taxon>
    </lineage>
</organism>
<keyword evidence="12" id="KW-1185">Reference proteome</keyword>
<evidence type="ECO:0000259" key="10">
    <source>
        <dbReference type="Pfam" id="PF21694"/>
    </source>
</evidence>
<dbReference type="Pfam" id="PF06144">
    <property type="entry name" value="DNA_pol3_delta"/>
    <property type="match status" value="1"/>
</dbReference>
<evidence type="ECO:0000256" key="6">
    <source>
        <dbReference type="ARBA" id="ARBA00022932"/>
    </source>
</evidence>
<dbReference type="AlphaFoldDB" id="H3NPP7"/>
<feature type="domain" description="DNA polymerase III delta subunit-like C-terminal" evidence="10">
    <location>
        <begin position="220"/>
        <end position="337"/>
    </location>
</feature>
<dbReference type="RefSeq" id="WP_005398834.1">
    <property type="nucleotide sequence ID" value="NZ_JH601088.1"/>
</dbReference>
<dbReference type="Gene3D" id="3.40.50.300">
    <property type="entry name" value="P-loop containing nucleotide triphosphate hydrolases"/>
    <property type="match status" value="1"/>
</dbReference>
<evidence type="ECO:0000313" key="12">
    <source>
        <dbReference type="Proteomes" id="UP000004191"/>
    </source>
</evidence>
<dbReference type="HOGENOM" id="CLU_044694_2_0_9"/>
<evidence type="ECO:0000259" key="9">
    <source>
        <dbReference type="Pfam" id="PF06144"/>
    </source>
</evidence>
<evidence type="ECO:0000256" key="7">
    <source>
        <dbReference type="ARBA" id="ARBA00034754"/>
    </source>
</evidence>
<keyword evidence="4" id="KW-0548">Nucleotidyltransferase</keyword>
<name>H3NPP7_9FIRM</name>
<comment type="catalytic activity">
    <reaction evidence="8">
        <text>DNA(n) + a 2'-deoxyribonucleoside 5'-triphosphate = DNA(n+1) + diphosphate</text>
        <dbReference type="Rhea" id="RHEA:22508"/>
        <dbReference type="Rhea" id="RHEA-COMP:17339"/>
        <dbReference type="Rhea" id="RHEA-COMP:17340"/>
        <dbReference type="ChEBI" id="CHEBI:33019"/>
        <dbReference type="ChEBI" id="CHEBI:61560"/>
        <dbReference type="ChEBI" id="CHEBI:173112"/>
        <dbReference type="EC" id="2.7.7.7"/>
    </reaction>
</comment>
<proteinExistence type="inferred from homology"/>
<dbReference type="EC" id="2.7.7.7" evidence="1"/>
<dbReference type="Proteomes" id="UP000004191">
    <property type="component" value="Unassembled WGS sequence"/>
</dbReference>
<dbReference type="PANTHER" id="PTHR34388">
    <property type="entry name" value="DNA POLYMERASE III SUBUNIT DELTA"/>
    <property type="match status" value="1"/>
</dbReference>
<gene>
    <name evidence="11" type="ORF">HMPREF9709_01319</name>
</gene>
<sequence length="342" mass="40796">MDYIDLLNNLDSNKLKNINLIQVEDKYFLDLAVKSLKKDFIGEEFLDFNFERLDFEKLTSDKYESCVETLPLMSDRRLVIIDNCDLNRDSLKKYEEILDVMQKSFDDFNTMTYLFLIYESEKLFKGKFVKSIDKNGDIYNFSRLDKRQFYRFIKKYFLSNKIKLDDKSTSLIADRLRYLDKDANRTLYDIENELSKLANNIKSNTPSYDEIEESIIDTFEEKIFGLLDYMSTKDATKALNAFHTMKNEDVAMIYYMIIRQIRNMICVKDCVQKRINPQTSQNYCGLKSFEYGKLERFISKYKMSDLLYLHHLCFESEKYIKTSKRTFYEVIERIILAFCVGV</sequence>
<dbReference type="GeneID" id="96999286"/>
<dbReference type="GO" id="GO:0003677">
    <property type="term" value="F:DNA binding"/>
    <property type="evidence" value="ECO:0007669"/>
    <property type="project" value="InterPro"/>
</dbReference>
<evidence type="ECO:0000256" key="2">
    <source>
        <dbReference type="ARBA" id="ARBA00017703"/>
    </source>
</evidence>
<keyword evidence="6" id="KW-0239">DNA-directed DNA polymerase</keyword>
<dbReference type="OrthoDB" id="9775929at2"/>
<dbReference type="Pfam" id="PF21694">
    <property type="entry name" value="DNA_pol3_delta_C"/>
    <property type="match status" value="1"/>
</dbReference>
<keyword evidence="3" id="KW-0808">Transferase</keyword>
<dbReference type="Gene3D" id="1.20.272.10">
    <property type="match status" value="1"/>
</dbReference>
<evidence type="ECO:0000256" key="4">
    <source>
        <dbReference type="ARBA" id="ARBA00022695"/>
    </source>
</evidence>
<dbReference type="STRING" id="883114.HMPREF9709_01319"/>
<dbReference type="InterPro" id="IPR005790">
    <property type="entry name" value="DNA_polIII_delta"/>
</dbReference>
<dbReference type="InterPro" id="IPR048466">
    <property type="entry name" value="DNA_pol3_delta-like_C"/>
</dbReference>
<dbReference type="PANTHER" id="PTHR34388:SF1">
    <property type="entry name" value="DNA POLYMERASE III SUBUNIT DELTA"/>
    <property type="match status" value="1"/>
</dbReference>
<feature type="domain" description="DNA polymerase III delta N-terminal" evidence="9">
    <location>
        <begin position="24"/>
        <end position="136"/>
    </location>
</feature>
<evidence type="ECO:0000256" key="8">
    <source>
        <dbReference type="ARBA" id="ARBA00049244"/>
    </source>
</evidence>
<evidence type="ECO:0000256" key="1">
    <source>
        <dbReference type="ARBA" id="ARBA00012417"/>
    </source>
</evidence>
<evidence type="ECO:0000313" key="11">
    <source>
        <dbReference type="EMBL" id="EHR33275.1"/>
    </source>
</evidence>
<dbReference type="EMBL" id="AGEI01000024">
    <property type="protein sequence ID" value="EHR33275.1"/>
    <property type="molecule type" value="Genomic_DNA"/>
</dbReference>
<dbReference type="InterPro" id="IPR027417">
    <property type="entry name" value="P-loop_NTPase"/>
</dbReference>